<protein>
    <submittedName>
        <fullName evidence="1">Uncharacterized protein</fullName>
    </submittedName>
</protein>
<reference evidence="2" key="1">
    <citation type="submission" date="2017-04" db="EMBL/GenBank/DDBJ databases">
        <authorList>
            <person name="Varghese N."/>
            <person name="Submissions S."/>
        </authorList>
    </citation>
    <scope>NUCLEOTIDE SEQUENCE [LARGE SCALE GENOMIC DNA]</scope>
    <source>
        <strain evidence="2">LMG 29540</strain>
    </source>
</reference>
<proteinExistence type="predicted"/>
<keyword evidence="2" id="KW-1185">Reference proteome</keyword>
<evidence type="ECO:0000313" key="2">
    <source>
        <dbReference type="Proteomes" id="UP000193228"/>
    </source>
</evidence>
<sequence>MTVVISQPPAVKVSFFATGPAAPVVTLGSDGSVELGPDVDFDQAACALWDAVRRTFDAHATPPSDVELRAIHADAVACVVREDRRLTPADDAWWQHYLRSVMTQASRPWFTATAASSEEPGSGPALATMRAALGLPDCGTTLDDIVQGVHDTVRTNAEACALITQLLAATKSLCSMACVTRRDAPDVYELIERAGAFVFSSEGGTR</sequence>
<dbReference type="STRING" id="1515439.SAMN06265784_101350"/>
<evidence type="ECO:0000313" key="1">
    <source>
        <dbReference type="EMBL" id="SMG09830.1"/>
    </source>
</evidence>
<gene>
    <name evidence="1" type="ORF">SAMN06265784_101350</name>
</gene>
<dbReference type="AlphaFoldDB" id="A0A1X7I5R5"/>
<organism evidence="1 2">
    <name type="scientific">Paraburkholderia susongensis</name>
    <dbReference type="NCBI Taxonomy" id="1515439"/>
    <lineage>
        <taxon>Bacteria</taxon>
        <taxon>Pseudomonadati</taxon>
        <taxon>Pseudomonadota</taxon>
        <taxon>Betaproteobacteria</taxon>
        <taxon>Burkholderiales</taxon>
        <taxon>Burkholderiaceae</taxon>
        <taxon>Paraburkholderia</taxon>
    </lineage>
</organism>
<dbReference type="Proteomes" id="UP000193228">
    <property type="component" value="Unassembled WGS sequence"/>
</dbReference>
<accession>A0A1X7I5R5</accession>
<dbReference type="RefSeq" id="WP_085480538.1">
    <property type="nucleotide sequence ID" value="NZ_FXAT01000001.1"/>
</dbReference>
<name>A0A1X7I5R5_9BURK</name>
<dbReference type="EMBL" id="FXAT01000001">
    <property type="protein sequence ID" value="SMG09830.1"/>
    <property type="molecule type" value="Genomic_DNA"/>
</dbReference>